<evidence type="ECO:0000313" key="3">
    <source>
        <dbReference type="Proteomes" id="UP000054270"/>
    </source>
</evidence>
<dbReference type="Proteomes" id="UP000054270">
    <property type="component" value="Unassembled WGS sequence"/>
</dbReference>
<name>A0A0D2NCR4_HYPSF</name>
<reference evidence="3" key="1">
    <citation type="submission" date="2014-04" db="EMBL/GenBank/DDBJ databases">
        <title>Evolutionary Origins and Diversification of the Mycorrhizal Mutualists.</title>
        <authorList>
            <consortium name="DOE Joint Genome Institute"/>
            <consortium name="Mycorrhizal Genomics Consortium"/>
            <person name="Kohler A."/>
            <person name="Kuo A."/>
            <person name="Nagy L.G."/>
            <person name="Floudas D."/>
            <person name="Copeland A."/>
            <person name="Barry K.W."/>
            <person name="Cichocki N."/>
            <person name="Veneault-Fourrey C."/>
            <person name="LaButti K."/>
            <person name="Lindquist E.A."/>
            <person name="Lipzen A."/>
            <person name="Lundell T."/>
            <person name="Morin E."/>
            <person name="Murat C."/>
            <person name="Riley R."/>
            <person name="Ohm R."/>
            <person name="Sun H."/>
            <person name="Tunlid A."/>
            <person name="Henrissat B."/>
            <person name="Grigoriev I.V."/>
            <person name="Hibbett D.S."/>
            <person name="Martin F."/>
        </authorList>
    </citation>
    <scope>NUCLEOTIDE SEQUENCE [LARGE SCALE GENOMIC DNA]</scope>
    <source>
        <strain evidence="3">FD-334 SS-4</strain>
    </source>
</reference>
<gene>
    <name evidence="2" type="ORF">HYPSUDRAFT_57977</name>
</gene>
<dbReference type="EMBL" id="KN817613">
    <property type="protein sequence ID" value="KJA16884.1"/>
    <property type="molecule type" value="Genomic_DNA"/>
</dbReference>
<evidence type="ECO:0000256" key="1">
    <source>
        <dbReference type="SAM" id="MobiDB-lite"/>
    </source>
</evidence>
<dbReference type="AlphaFoldDB" id="A0A0D2NCR4"/>
<feature type="region of interest" description="Disordered" evidence="1">
    <location>
        <begin position="138"/>
        <end position="178"/>
    </location>
</feature>
<keyword evidence="3" id="KW-1185">Reference proteome</keyword>
<protein>
    <submittedName>
        <fullName evidence="2">Uncharacterized protein</fullName>
    </submittedName>
</protein>
<feature type="compositionally biased region" description="Acidic residues" evidence="1">
    <location>
        <begin position="147"/>
        <end position="161"/>
    </location>
</feature>
<sequence length="230" mass="25774">MQIYIVPRTAGDYPRAIGEGLHTPDSVHDGLYPLSTAISDYDDLLEMLDREIDFYNSPGYADADARYFDVDDLYLGQQPGDGYDYPCGVDDDDDLYTRGPVHTDVEQGAPQPWEHFDLAAFEEEITNAQYFDVLERRTPADVPVPSDGEDETDSDFEIDDELGPHSTVRDGASPGSDKALRRQLEEGGGVDLYHGLVFRHLSYSGFDGFEEENLDVLLSAEDAWMSDHLY</sequence>
<proteinExistence type="predicted"/>
<evidence type="ECO:0000313" key="2">
    <source>
        <dbReference type="EMBL" id="KJA16884.1"/>
    </source>
</evidence>
<accession>A0A0D2NCR4</accession>
<organism evidence="2 3">
    <name type="scientific">Hypholoma sublateritium (strain FD-334 SS-4)</name>
    <dbReference type="NCBI Taxonomy" id="945553"/>
    <lineage>
        <taxon>Eukaryota</taxon>
        <taxon>Fungi</taxon>
        <taxon>Dikarya</taxon>
        <taxon>Basidiomycota</taxon>
        <taxon>Agaricomycotina</taxon>
        <taxon>Agaricomycetes</taxon>
        <taxon>Agaricomycetidae</taxon>
        <taxon>Agaricales</taxon>
        <taxon>Agaricineae</taxon>
        <taxon>Strophariaceae</taxon>
        <taxon>Hypholoma</taxon>
    </lineage>
</organism>